<dbReference type="AlphaFoldDB" id="A0A2U9T5C9"/>
<feature type="signal peptide" evidence="2">
    <location>
        <begin position="1"/>
        <end position="30"/>
    </location>
</feature>
<evidence type="ECO:0000256" key="2">
    <source>
        <dbReference type="SAM" id="SignalP"/>
    </source>
</evidence>
<protein>
    <recommendedName>
        <fullName evidence="5">Secreted protein</fullName>
    </recommendedName>
</protein>
<sequence length="183" mass="19353">MRIGRIDQENFMQRAVLALPLILMAGMAQAQQAGDCNALVAPKSMPIRPTIVAPVSGELSVPSHQLGAPTGVLAHAYDEAQSIDQVVFRLKLENCQSLAKAMPATTPAAAETQAPAAYKPRTEFDNGPWRFDMNQNGKRMTAEEFDAWMKSRGVRVAKGAPAAAAAPAPAENAEAAVAEGDGQ</sequence>
<organism evidence="3 4">
    <name type="scientific">Marilutibacter maris</name>
    <dbReference type="NCBI Taxonomy" id="1605891"/>
    <lineage>
        <taxon>Bacteria</taxon>
        <taxon>Pseudomonadati</taxon>
        <taxon>Pseudomonadota</taxon>
        <taxon>Gammaproteobacteria</taxon>
        <taxon>Lysobacterales</taxon>
        <taxon>Lysobacteraceae</taxon>
        <taxon>Marilutibacter</taxon>
    </lineage>
</organism>
<keyword evidence="4" id="KW-1185">Reference proteome</keyword>
<feature type="chain" id="PRO_5015873911" description="Secreted protein" evidence="2">
    <location>
        <begin position="31"/>
        <end position="183"/>
    </location>
</feature>
<gene>
    <name evidence="3" type="ORF">C9I47_2283</name>
</gene>
<evidence type="ECO:0000313" key="3">
    <source>
        <dbReference type="EMBL" id="AWV07966.1"/>
    </source>
</evidence>
<proteinExistence type="predicted"/>
<evidence type="ECO:0000313" key="4">
    <source>
        <dbReference type="Proteomes" id="UP000249447"/>
    </source>
</evidence>
<reference evidence="3 4" key="1">
    <citation type="submission" date="2018-05" db="EMBL/GenBank/DDBJ databases">
        <title>The complete genome of Lysobacter maris HZ9B, a marine bacterium antagonistic against terrestrial plant pathogens.</title>
        <authorList>
            <person name="Zhang X.-Q."/>
        </authorList>
    </citation>
    <scope>NUCLEOTIDE SEQUENCE [LARGE SCALE GENOMIC DNA]</scope>
    <source>
        <strain evidence="3 4">HZ9B</strain>
    </source>
</reference>
<keyword evidence="2" id="KW-0732">Signal</keyword>
<dbReference type="KEGG" id="lmb:C9I47_2283"/>
<feature type="region of interest" description="Disordered" evidence="1">
    <location>
        <begin position="161"/>
        <end position="183"/>
    </location>
</feature>
<evidence type="ECO:0000256" key="1">
    <source>
        <dbReference type="SAM" id="MobiDB-lite"/>
    </source>
</evidence>
<dbReference type="EMBL" id="CP029843">
    <property type="protein sequence ID" value="AWV07966.1"/>
    <property type="molecule type" value="Genomic_DNA"/>
</dbReference>
<accession>A0A2U9T5C9</accession>
<name>A0A2U9T5C9_9GAMM</name>
<evidence type="ECO:0008006" key="5">
    <source>
        <dbReference type="Google" id="ProtNLM"/>
    </source>
</evidence>
<dbReference type="Proteomes" id="UP000249447">
    <property type="component" value="Chromosome"/>
</dbReference>